<comment type="caution">
    <text evidence="1">The sequence shown here is derived from an EMBL/GenBank/DDBJ whole genome shotgun (WGS) entry which is preliminary data.</text>
</comment>
<dbReference type="AlphaFoldDB" id="A0A4Y2X0R4"/>
<accession>A0A4Y2X0R4</accession>
<evidence type="ECO:0000313" key="2">
    <source>
        <dbReference type="Proteomes" id="UP000499080"/>
    </source>
</evidence>
<name>A0A4Y2X0R4_ARAVE</name>
<sequence length="162" mass="18700">MRRRREEPACDRHMSARLRQLGNVVKPGAFSDVGTDGSRWETAPLPRSPSCADEYTATAAAAQLRADIAPSDYHLLQQLIWFLVGQHFPTTTTCRHMLSSRQAPLRRLPFIPVYRNWSHGMTVLQFRWFYKEVAERVLYLFNKHFQVVMFCVSRPSGTLLFG</sequence>
<evidence type="ECO:0000313" key="1">
    <source>
        <dbReference type="EMBL" id="GBO43129.1"/>
    </source>
</evidence>
<gene>
    <name evidence="1" type="ORF">AVEN_210673_1</name>
</gene>
<proteinExistence type="predicted"/>
<keyword evidence="2" id="KW-1185">Reference proteome</keyword>
<reference evidence="1 2" key="1">
    <citation type="journal article" date="2019" name="Sci. Rep.">
        <title>Orb-weaving spider Araneus ventricosus genome elucidates the spidroin gene catalogue.</title>
        <authorList>
            <person name="Kono N."/>
            <person name="Nakamura H."/>
            <person name="Ohtoshi R."/>
            <person name="Moran D.A.P."/>
            <person name="Shinohara A."/>
            <person name="Yoshida Y."/>
            <person name="Fujiwara M."/>
            <person name="Mori M."/>
            <person name="Tomita M."/>
            <person name="Arakawa K."/>
        </authorList>
    </citation>
    <scope>NUCLEOTIDE SEQUENCE [LARGE SCALE GENOMIC DNA]</scope>
</reference>
<dbReference type="EMBL" id="BGPR01069495">
    <property type="protein sequence ID" value="GBO43129.1"/>
    <property type="molecule type" value="Genomic_DNA"/>
</dbReference>
<protein>
    <submittedName>
        <fullName evidence="1">Uncharacterized protein</fullName>
    </submittedName>
</protein>
<organism evidence="1 2">
    <name type="scientific">Araneus ventricosus</name>
    <name type="common">Orbweaver spider</name>
    <name type="synonym">Epeira ventricosa</name>
    <dbReference type="NCBI Taxonomy" id="182803"/>
    <lineage>
        <taxon>Eukaryota</taxon>
        <taxon>Metazoa</taxon>
        <taxon>Ecdysozoa</taxon>
        <taxon>Arthropoda</taxon>
        <taxon>Chelicerata</taxon>
        <taxon>Arachnida</taxon>
        <taxon>Araneae</taxon>
        <taxon>Araneomorphae</taxon>
        <taxon>Entelegynae</taxon>
        <taxon>Araneoidea</taxon>
        <taxon>Araneidae</taxon>
        <taxon>Araneus</taxon>
    </lineage>
</organism>
<dbReference type="Proteomes" id="UP000499080">
    <property type="component" value="Unassembled WGS sequence"/>
</dbReference>